<evidence type="ECO:0000256" key="6">
    <source>
        <dbReference type="HAMAP-Rule" id="MF_01974"/>
    </source>
</evidence>
<keyword evidence="5 6" id="KW-0378">Hydrolase</keyword>
<feature type="binding site" evidence="6">
    <location>
        <position position="214"/>
    </location>
    <ligand>
        <name>a divalent metal cation</name>
        <dbReference type="ChEBI" id="CHEBI:60240"/>
        <label>2</label>
        <note>catalytic</note>
    </ligand>
</feature>
<feature type="binding site" evidence="6">
    <location>
        <position position="118"/>
    </location>
    <ligand>
        <name>a divalent metal cation</name>
        <dbReference type="ChEBI" id="CHEBI:60240"/>
        <label>2</label>
        <note>catalytic</note>
    </ligand>
</feature>
<organism evidence="9 10">
    <name type="scientific">Serinibacter salmoneus</name>
    <dbReference type="NCBI Taxonomy" id="556530"/>
    <lineage>
        <taxon>Bacteria</taxon>
        <taxon>Bacillati</taxon>
        <taxon>Actinomycetota</taxon>
        <taxon>Actinomycetes</taxon>
        <taxon>Micrococcales</taxon>
        <taxon>Beutenbergiaceae</taxon>
        <taxon>Serinibacter</taxon>
    </lineage>
</organism>
<evidence type="ECO:0000313" key="9">
    <source>
        <dbReference type="EMBL" id="PFG18664.1"/>
    </source>
</evidence>
<dbReference type="EMBL" id="PDJD01000001">
    <property type="protein sequence ID" value="PFG18664.1"/>
    <property type="molecule type" value="Genomic_DNA"/>
</dbReference>
<comment type="catalytic activity">
    <reaction evidence="6 7">
        <text>Release of N-terminal amino acids, preferentially methionine, from peptides and arylamides.</text>
        <dbReference type="EC" id="3.4.11.18"/>
    </reaction>
</comment>
<sequence>MLAYPEGVIELKSPNEIQQMRPAGKFVGDVLTALKEKAAVGVNLLELDELAHQMIREAGATSCYIDYHPSFGASPFGKVLCTSVNDAVLHGLPHDYTLQDGDLVSVDFAVALNGWVADSARSFVVGTPRPQDLRLIEATEVALTAGIEAAKVGGKLGDISWAIGEVAHEYGYSVNLDFGGHGVGRTMHGDPHVPNDGRKGRGLKLKAGLVIAIEPWFLETTDEIYTDPDGWTLRSQDGSRGAHSEHTVAITPDGPLILTARD</sequence>
<dbReference type="InterPro" id="IPR000994">
    <property type="entry name" value="Pept_M24"/>
</dbReference>
<keyword evidence="2 6" id="KW-0031">Aminopeptidase</keyword>
<comment type="function">
    <text evidence="1 6">Removes the N-terminal methionine from nascent proteins. The N-terminal methionine is often cleaved when the second residue in the primary sequence is small and uncharged (Met-Ala-, Cys, Gly, Pro, Ser, Thr, or Val). Requires deformylation of the N(alpha)-formylated initiator methionine before it can be hydrolyzed.</text>
</comment>
<evidence type="ECO:0000256" key="5">
    <source>
        <dbReference type="ARBA" id="ARBA00022801"/>
    </source>
</evidence>
<keyword evidence="10" id="KW-1185">Reference proteome</keyword>
<dbReference type="SUPFAM" id="SSF55920">
    <property type="entry name" value="Creatinase/aminopeptidase"/>
    <property type="match status" value="1"/>
</dbReference>
<keyword evidence="3 6" id="KW-0645">Protease</keyword>
<feature type="binding site" evidence="6">
    <location>
        <position position="181"/>
    </location>
    <ligand>
        <name>a divalent metal cation</name>
        <dbReference type="ChEBI" id="CHEBI:60240"/>
        <label>2</label>
        <note>catalytic</note>
    </ligand>
</feature>
<evidence type="ECO:0000256" key="1">
    <source>
        <dbReference type="ARBA" id="ARBA00002521"/>
    </source>
</evidence>
<evidence type="ECO:0000259" key="8">
    <source>
        <dbReference type="Pfam" id="PF00557"/>
    </source>
</evidence>
<feature type="binding site" evidence="6">
    <location>
        <position position="107"/>
    </location>
    <ligand>
        <name>a divalent metal cation</name>
        <dbReference type="ChEBI" id="CHEBI:60240"/>
        <label>1</label>
    </ligand>
</feature>
<feature type="domain" description="Peptidase M24" evidence="8">
    <location>
        <begin position="19"/>
        <end position="251"/>
    </location>
</feature>
<dbReference type="GO" id="GO:0006508">
    <property type="term" value="P:proteolysis"/>
    <property type="evidence" value="ECO:0007669"/>
    <property type="project" value="UniProtKB-KW"/>
</dbReference>
<evidence type="ECO:0000313" key="10">
    <source>
        <dbReference type="Proteomes" id="UP000224915"/>
    </source>
</evidence>
<dbReference type="Pfam" id="PF00557">
    <property type="entry name" value="Peptidase_M24"/>
    <property type="match status" value="1"/>
</dbReference>
<dbReference type="Gene3D" id="3.90.230.10">
    <property type="entry name" value="Creatinase/methionine aminopeptidase superfamily"/>
    <property type="match status" value="1"/>
</dbReference>
<dbReference type="InterPro" id="IPR036005">
    <property type="entry name" value="Creatinase/aminopeptidase-like"/>
</dbReference>
<evidence type="ECO:0000256" key="3">
    <source>
        <dbReference type="ARBA" id="ARBA00022670"/>
    </source>
</evidence>
<comment type="similarity">
    <text evidence="6">Belongs to the peptidase M24A family. Methionine aminopeptidase type 1 subfamily.</text>
</comment>
<feature type="binding site" evidence="6">
    <location>
        <position position="245"/>
    </location>
    <ligand>
        <name>a divalent metal cation</name>
        <dbReference type="ChEBI" id="CHEBI:60240"/>
        <label>2</label>
        <note>catalytic</note>
    </ligand>
</feature>
<evidence type="ECO:0000256" key="2">
    <source>
        <dbReference type="ARBA" id="ARBA00022438"/>
    </source>
</evidence>
<dbReference type="CDD" id="cd01086">
    <property type="entry name" value="MetAP1"/>
    <property type="match status" value="1"/>
</dbReference>
<dbReference type="PRINTS" id="PR00599">
    <property type="entry name" value="MAPEPTIDASE"/>
</dbReference>
<evidence type="ECO:0000256" key="4">
    <source>
        <dbReference type="ARBA" id="ARBA00022723"/>
    </source>
</evidence>
<feature type="binding site" evidence="6">
    <location>
        <position position="90"/>
    </location>
    <ligand>
        <name>substrate</name>
    </ligand>
</feature>
<name>A0A2A9CW58_9MICO</name>
<dbReference type="GO" id="GO:0046872">
    <property type="term" value="F:metal ion binding"/>
    <property type="evidence" value="ECO:0007669"/>
    <property type="project" value="UniProtKB-UniRule"/>
</dbReference>
<feature type="binding site" evidence="6">
    <location>
        <position position="188"/>
    </location>
    <ligand>
        <name>substrate</name>
    </ligand>
</feature>
<keyword evidence="4 6" id="KW-0479">Metal-binding</keyword>
<dbReference type="InterPro" id="IPR001714">
    <property type="entry name" value="Pept_M24_MAP"/>
</dbReference>
<dbReference type="GO" id="GO:0004239">
    <property type="term" value="F:initiator methionyl aminopeptidase activity"/>
    <property type="evidence" value="ECO:0007669"/>
    <property type="project" value="UniProtKB-UniRule"/>
</dbReference>
<comment type="caution">
    <text evidence="9">The sequence shown here is derived from an EMBL/GenBank/DDBJ whole genome shotgun (WGS) entry which is preliminary data.</text>
</comment>
<dbReference type="GO" id="GO:0070006">
    <property type="term" value="F:metalloaminopeptidase activity"/>
    <property type="evidence" value="ECO:0007669"/>
    <property type="project" value="UniProtKB-UniRule"/>
</dbReference>
<protein>
    <recommendedName>
        <fullName evidence="6 7">Methionine aminopeptidase</fullName>
        <shortName evidence="6">MAP</shortName>
        <shortName evidence="6">MetAP</shortName>
        <ecNumber evidence="6 7">3.4.11.18</ecNumber>
    </recommendedName>
    <alternativeName>
        <fullName evidence="6">Peptidase M</fullName>
    </alternativeName>
</protein>
<evidence type="ECO:0000256" key="7">
    <source>
        <dbReference type="RuleBase" id="RU003653"/>
    </source>
</evidence>
<dbReference type="GO" id="GO:0005829">
    <property type="term" value="C:cytosol"/>
    <property type="evidence" value="ECO:0007669"/>
    <property type="project" value="TreeGrafter"/>
</dbReference>
<comment type="cofactor">
    <cofactor evidence="6">
        <name>Co(2+)</name>
        <dbReference type="ChEBI" id="CHEBI:48828"/>
    </cofactor>
    <cofactor evidence="6">
        <name>Zn(2+)</name>
        <dbReference type="ChEBI" id="CHEBI:29105"/>
    </cofactor>
    <cofactor evidence="6">
        <name>Mn(2+)</name>
        <dbReference type="ChEBI" id="CHEBI:29035"/>
    </cofactor>
    <cofactor evidence="6">
        <name>Fe(2+)</name>
        <dbReference type="ChEBI" id="CHEBI:29033"/>
    </cofactor>
    <text evidence="6">Binds 2 divalent metal cations per subunit. Has a high-affinity and a low affinity metal-binding site. The true nature of the physiological cofactor is under debate. The enzyme is active with cobalt, zinc, manganese or divalent iron ions. Most likely, methionine aminopeptidases function as mononuclear Fe(2+)-metalloproteases under physiological conditions, and the catalytically relevant metal-binding site has been assigned to the histidine-containing high-affinity site.</text>
</comment>
<dbReference type="EC" id="3.4.11.18" evidence="6 7"/>
<comment type="subunit">
    <text evidence="6">Monomer.</text>
</comment>
<dbReference type="PANTHER" id="PTHR43330">
    <property type="entry name" value="METHIONINE AMINOPEPTIDASE"/>
    <property type="match status" value="1"/>
</dbReference>
<accession>A0A2A9CW58</accession>
<dbReference type="NCBIfam" id="TIGR00500">
    <property type="entry name" value="met_pdase_I"/>
    <property type="match status" value="1"/>
</dbReference>
<proteinExistence type="inferred from homology"/>
<dbReference type="Proteomes" id="UP000224915">
    <property type="component" value="Unassembled WGS sequence"/>
</dbReference>
<feature type="binding site" evidence="6">
    <location>
        <position position="118"/>
    </location>
    <ligand>
        <name>a divalent metal cation</name>
        <dbReference type="ChEBI" id="CHEBI:60240"/>
        <label>1</label>
    </ligand>
</feature>
<dbReference type="PANTHER" id="PTHR43330:SF27">
    <property type="entry name" value="METHIONINE AMINOPEPTIDASE"/>
    <property type="match status" value="1"/>
</dbReference>
<gene>
    <name evidence="6" type="primary">map</name>
    <name evidence="9" type="ORF">ATL40_0207</name>
</gene>
<feature type="binding site" evidence="6">
    <location>
        <position position="245"/>
    </location>
    <ligand>
        <name>a divalent metal cation</name>
        <dbReference type="ChEBI" id="CHEBI:60240"/>
        <label>1</label>
    </ligand>
</feature>
<reference evidence="9 10" key="1">
    <citation type="submission" date="2017-10" db="EMBL/GenBank/DDBJ databases">
        <title>Sequencing the genomes of 1000 actinobacteria strains.</title>
        <authorList>
            <person name="Klenk H.-P."/>
        </authorList>
    </citation>
    <scope>NUCLEOTIDE SEQUENCE [LARGE SCALE GENOMIC DNA]</scope>
    <source>
        <strain evidence="9 10">DSM 21801</strain>
    </source>
</reference>
<dbReference type="HAMAP" id="MF_01974">
    <property type="entry name" value="MetAP_1"/>
    <property type="match status" value="1"/>
</dbReference>
<dbReference type="InterPro" id="IPR002467">
    <property type="entry name" value="Pept_M24A_MAP1"/>
</dbReference>
<dbReference type="AlphaFoldDB" id="A0A2A9CW58"/>